<evidence type="ECO:0000313" key="1">
    <source>
        <dbReference type="EMBL" id="RMZ07866.1"/>
    </source>
</evidence>
<evidence type="ECO:0000313" key="3">
    <source>
        <dbReference type="Proteomes" id="UP000280598"/>
    </source>
</evidence>
<dbReference type="AlphaFoldDB" id="A0A3M7H3T2"/>
<protein>
    <submittedName>
        <fullName evidence="1">Uncharacterized protein</fullName>
    </submittedName>
</protein>
<dbReference type="OrthoDB" id="10378748at2759"/>
<gene>
    <name evidence="2" type="ORF">D0859_09454</name>
    <name evidence="1" type="ORF">D0860_04910</name>
</gene>
<sequence>MEQQRQGMQRHIVLSRRLYRRRGDRDPGNTAYVNSPLLEMQHARCLALSSLCSSMRIRISNHRRMHAIFSKGLMRSSPVPEPGMAVKYSASSGHFDGHFLGLDAFVARSGTFNDCQLLGVLRPLGLHLLRA</sequence>
<accession>A0A3M7H3T2</accession>
<comment type="caution">
    <text evidence="1">The sequence shown here is derived from an EMBL/GenBank/DDBJ whole genome shotgun (WGS) entry which is preliminary data.</text>
</comment>
<evidence type="ECO:0000313" key="2">
    <source>
        <dbReference type="EMBL" id="RMZ26484.1"/>
    </source>
</evidence>
<reference evidence="3 4" key="1">
    <citation type="journal article" date="2018" name="BMC Genomics">
        <title>Genomic evidence for intraspecific hybridization in a clonal and extremely halotolerant yeast.</title>
        <authorList>
            <person name="Gostincar C."/>
            <person name="Stajich J.E."/>
            <person name="Zupancic J."/>
            <person name="Zalar P."/>
            <person name="Gunde-Cimerman N."/>
        </authorList>
    </citation>
    <scope>NUCLEOTIDE SEQUENCE [LARGE SCALE GENOMIC DNA]</scope>
    <source>
        <strain evidence="2 4">EXF-120</strain>
        <strain evidence="1 3">EXF-562</strain>
    </source>
</reference>
<dbReference type="Proteomes" id="UP000280598">
    <property type="component" value="Unassembled WGS sequence"/>
</dbReference>
<dbReference type="EMBL" id="QWIT01000295">
    <property type="protein sequence ID" value="RMZ26484.1"/>
    <property type="molecule type" value="Genomic_DNA"/>
</dbReference>
<proteinExistence type="predicted"/>
<dbReference type="Proteomes" id="UP000281677">
    <property type="component" value="Unassembled WGS sequence"/>
</dbReference>
<evidence type="ECO:0000313" key="4">
    <source>
        <dbReference type="Proteomes" id="UP000281677"/>
    </source>
</evidence>
<name>A0A3M7H3T2_HORWE</name>
<organism evidence="1 3">
    <name type="scientific">Hortaea werneckii</name>
    <name type="common">Black yeast</name>
    <name type="synonym">Cladosporium werneckii</name>
    <dbReference type="NCBI Taxonomy" id="91943"/>
    <lineage>
        <taxon>Eukaryota</taxon>
        <taxon>Fungi</taxon>
        <taxon>Dikarya</taxon>
        <taxon>Ascomycota</taxon>
        <taxon>Pezizomycotina</taxon>
        <taxon>Dothideomycetes</taxon>
        <taxon>Dothideomycetidae</taxon>
        <taxon>Mycosphaerellales</taxon>
        <taxon>Teratosphaeriaceae</taxon>
        <taxon>Hortaea</taxon>
    </lineage>
</organism>
<dbReference type="EMBL" id="QWIS01000093">
    <property type="protein sequence ID" value="RMZ07866.1"/>
    <property type="molecule type" value="Genomic_DNA"/>
</dbReference>